<gene>
    <name evidence="1" type="ORF">M8542_33820</name>
</gene>
<proteinExistence type="predicted"/>
<keyword evidence="2" id="KW-1185">Reference proteome</keyword>
<evidence type="ECO:0000313" key="2">
    <source>
        <dbReference type="Proteomes" id="UP001144096"/>
    </source>
</evidence>
<accession>A0A9X2NFE3</accession>
<dbReference type="RefSeq" id="WP_257924380.1">
    <property type="nucleotide sequence ID" value="NZ_JAMXQV010000021.1"/>
</dbReference>
<name>A0A9X2NFE3_9PSEU</name>
<comment type="caution">
    <text evidence="1">The sequence shown here is derived from an EMBL/GenBank/DDBJ whole genome shotgun (WGS) entry which is preliminary data.</text>
</comment>
<sequence length="374" mass="41115">MEPMETAVVSVAGKLRDDEVLLWFDAVLTAHRESEEDWSRTLPRLADLVAERALPAEALQAFTEHMATVTSPATVLSEMDRKGDELPRLYWELLAGAQTTTAAPAPQAWDSTAAPRWYAHLTQVLGNGWPGWSGKEEEWDRFKAFFLGYAEQAGVRLQAQLLLDSVEQTPDKVAGFAAHGIAIATHAQAVARTKAADLWSQYEPKAWYATLTQGWGGWTGQDADWDKFTQYFLWYAKNQNVGEGAAAFLGRVEASGDKRAAFAEHGIPLPDAPVAAPVGELAEKVAERDKRVEAELAELSRASEVFDRIALDIVENSDPAELESATEEEIQELWERSVLAKIQAYVETAPPDEVAKLRAAEGVSDQVKALLPQS</sequence>
<dbReference type="Proteomes" id="UP001144096">
    <property type="component" value="Unassembled WGS sequence"/>
</dbReference>
<dbReference type="AlphaFoldDB" id="A0A9X2NFE3"/>
<organism evidence="1 2">
    <name type="scientific">Amycolatopsis iheyensis</name>
    <dbReference type="NCBI Taxonomy" id="2945988"/>
    <lineage>
        <taxon>Bacteria</taxon>
        <taxon>Bacillati</taxon>
        <taxon>Actinomycetota</taxon>
        <taxon>Actinomycetes</taxon>
        <taxon>Pseudonocardiales</taxon>
        <taxon>Pseudonocardiaceae</taxon>
        <taxon>Amycolatopsis</taxon>
    </lineage>
</organism>
<dbReference type="EMBL" id="JAMXQV010000021">
    <property type="protein sequence ID" value="MCR6487816.1"/>
    <property type="molecule type" value="Genomic_DNA"/>
</dbReference>
<protein>
    <submittedName>
        <fullName evidence="1">Uncharacterized protein</fullName>
    </submittedName>
</protein>
<reference evidence="1" key="1">
    <citation type="submission" date="2022-06" db="EMBL/GenBank/DDBJ databases">
        <title>Amycolatopsis iheyaensis sp. nov., a new species of the genus Amycolatopsis isolated from soil in Iheya island, Japan.</title>
        <authorList>
            <person name="Ngamcharungchit C."/>
            <person name="Kanto H."/>
            <person name="Take A."/>
            <person name="Intra B."/>
            <person name="Matsumoto A."/>
            <person name="Panbangred W."/>
            <person name="Inahashi Y."/>
        </authorList>
    </citation>
    <scope>NUCLEOTIDE SEQUENCE</scope>
    <source>
        <strain evidence="1">OK19-0408</strain>
    </source>
</reference>
<evidence type="ECO:0000313" key="1">
    <source>
        <dbReference type="EMBL" id="MCR6487816.1"/>
    </source>
</evidence>